<evidence type="ECO:0000313" key="8">
    <source>
        <dbReference type="Proteomes" id="UP000182631"/>
    </source>
</evidence>
<evidence type="ECO:0000256" key="1">
    <source>
        <dbReference type="ARBA" id="ARBA00022490"/>
    </source>
</evidence>
<comment type="function">
    <text evidence="6">Forms membrane-associated dynamic filaments that are essential for cell shape determination. Acts by regulating cell wall synthesis and cell elongation, and thus cell shape. A feedback loop between cell geometry and MreB localization may maintain elongated cell shape by targeting cell wall growth to regions of negative cell wall curvature.</text>
</comment>
<comment type="similarity">
    <text evidence="5 6">Belongs to the FtsA/MreB family.</text>
</comment>
<dbReference type="InterPro" id="IPR043129">
    <property type="entry name" value="ATPase_NBD"/>
</dbReference>
<evidence type="ECO:0000313" key="7">
    <source>
        <dbReference type="EMBL" id="CZB12725.1"/>
    </source>
</evidence>
<feature type="binding site" evidence="6">
    <location>
        <begin position="17"/>
        <end position="19"/>
    </location>
    <ligand>
        <name>ATP</name>
        <dbReference type="ChEBI" id="CHEBI:30616"/>
    </ligand>
</feature>
<evidence type="ECO:0000256" key="3">
    <source>
        <dbReference type="ARBA" id="ARBA00022840"/>
    </source>
</evidence>
<dbReference type="GO" id="GO:0005524">
    <property type="term" value="F:ATP binding"/>
    <property type="evidence" value="ECO:0007669"/>
    <property type="project" value="UniProtKB-KW"/>
</dbReference>
<name>A0A161KB66_9SYNE</name>
<evidence type="ECO:0000256" key="2">
    <source>
        <dbReference type="ARBA" id="ARBA00022741"/>
    </source>
</evidence>
<evidence type="ECO:0000256" key="6">
    <source>
        <dbReference type="HAMAP-Rule" id="MF_02207"/>
    </source>
</evidence>
<accession>A0A161KB66</accession>
<dbReference type="GO" id="GO:0000902">
    <property type="term" value="P:cell morphogenesis"/>
    <property type="evidence" value="ECO:0007669"/>
    <property type="project" value="InterPro"/>
</dbReference>
<dbReference type="RefSeq" id="WP_074456901.1">
    <property type="nucleotide sequence ID" value="NZ_FITM01000031.1"/>
</dbReference>
<keyword evidence="4 6" id="KW-0133">Cell shape</keyword>
<keyword evidence="1 6" id="KW-0963">Cytoplasm</keyword>
<dbReference type="SUPFAM" id="SSF53067">
    <property type="entry name" value="Actin-like ATPase domain"/>
    <property type="match status" value="2"/>
</dbReference>
<protein>
    <recommendedName>
        <fullName evidence="6">Cell shape-determining protein MreB</fullName>
    </recommendedName>
</protein>
<dbReference type="HAMAP" id="MF_02207">
    <property type="entry name" value="MreB"/>
    <property type="match status" value="1"/>
</dbReference>
<dbReference type="GO" id="GO:0005737">
    <property type="term" value="C:cytoplasm"/>
    <property type="evidence" value="ECO:0007669"/>
    <property type="project" value="UniProtKB-SubCell"/>
</dbReference>
<reference evidence="8" key="1">
    <citation type="submission" date="2016-02" db="EMBL/GenBank/DDBJ databases">
        <authorList>
            <person name="liu f."/>
        </authorList>
    </citation>
    <scope>NUCLEOTIDE SEQUENCE [LARGE SCALE GENOMIC DNA]</scope>
</reference>
<dbReference type="OrthoDB" id="9768127at2"/>
<dbReference type="NCBIfam" id="TIGR00904">
    <property type="entry name" value="mreB"/>
    <property type="match status" value="1"/>
</dbReference>
<keyword evidence="3 6" id="KW-0067">ATP-binding</keyword>
<dbReference type="InterPro" id="IPR056546">
    <property type="entry name" value="MreB_MamK-like"/>
</dbReference>
<sequence>MIRPFNRARNVGIDLGTANTLIYIAGKGTVLSEPSVVAIDLNTGKLMETGKEAHRMLGRTPGNIRTIRPLRDGVIADFDATELMIKDFIEKGNEGRRLMAPRLVVGIPSGVTGVERRALRDAALVGAREVYLIDEPMAAAIGAGLPVTEPVGTMIVDIGGGTTEVAVISLCGVVICESLRVAGDEFDDAIRRYMKKVHSLLVGERTAEEAKVCLASAFPNDEHDALSLEIRGLHLASGLPRTVTVSSGEVREALGESLTMIVDLIKRTLERVPPELATDIAERGIMLAGGGSRLKGISDLIAHETDIPVHLAENSLECVVMGCARVLEDYGRLSRVLETQISS</sequence>
<dbReference type="PANTHER" id="PTHR42749">
    <property type="entry name" value="CELL SHAPE-DETERMINING PROTEIN MREB"/>
    <property type="match status" value="1"/>
</dbReference>
<comment type="subunit">
    <text evidence="6">Forms polymers.</text>
</comment>
<dbReference type="NCBIfam" id="NF010539">
    <property type="entry name" value="PRK13927.1"/>
    <property type="match status" value="1"/>
</dbReference>
<evidence type="ECO:0000256" key="4">
    <source>
        <dbReference type="ARBA" id="ARBA00022960"/>
    </source>
</evidence>
<keyword evidence="8" id="KW-1185">Reference proteome</keyword>
<dbReference type="CDD" id="cd10225">
    <property type="entry name" value="ASKHA_NBD_MreB-like"/>
    <property type="match status" value="1"/>
</dbReference>
<dbReference type="InterPro" id="IPR004753">
    <property type="entry name" value="MreB"/>
</dbReference>
<dbReference type="Gene3D" id="3.30.420.40">
    <property type="match status" value="3"/>
</dbReference>
<dbReference type="GO" id="GO:0008360">
    <property type="term" value="P:regulation of cell shape"/>
    <property type="evidence" value="ECO:0007669"/>
    <property type="project" value="UniProtKB-UniRule"/>
</dbReference>
<organism evidence="7 8">
    <name type="scientific">Candidatus Synechococcus spongiarum</name>
    <dbReference type="NCBI Taxonomy" id="431041"/>
    <lineage>
        <taxon>Bacteria</taxon>
        <taxon>Bacillati</taxon>
        <taxon>Cyanobacteriota</taxon>
        <taxon>Cyanophyceae</taxon>
        <taxon>Synechococcales</taxon>
        <taxon>Synechococcaceae</taxon>
        <taxon>Synechococcus</taxon>
    </lineage>
</organism>
<dbReference type="PRINTS" id="PR01652">
    <property type="entry name" value="SHAPEPROTEIN"/>
</dbReference>
<dbReference type="Proteomes" id="UP000182631">
    <property type="component" value="Unassembled WGS sequence"/>
</dbReference>
<dbReference type="EMBL" id="FITM01000031">
    <property type="protein sequence ID" value="CZB12725.1"/>
    <property type="molecule type" value="Genomic_DNA"/>
</dbReference>
<dbReference type="Pfam" id="PF06723">
    <property type="entry name" value="MreB_Mbl"/>
    <property type="match status" value="1"/>
</dbReference>
<proteinExistence type="inferred from homology"/>
<dbReference type="AlphaFoldDB" id="A0A161KB66"/>
<keyword evidence="2 6" id="KW-0547">Nucleotide-binding</keyword>
<dbReference type="PANTHER" id="PTHR42749:SF1">
    <property type="entry name" value="CELL SHAPE-DETERMINING PROTEIN MREB"/>
    <property type="match status" value="1"/>
</dbReference>
<comment type="subcellular location">
    <subcellularLocation>
        <location evidence="6">Cytoplasm</location>
    </subcellularLocation>
    <text evidence="6">Membrane-associated.</text>
</comment>
<feature type="binding site" evidence="6">
    <location>
        <begin position="160"/>
        <end position="162"/>
    </location>
    <ligand>
        <name>ATP</name>
        <dbReference type="ChEBI" id="CHEBI:30616"/>
    </ligand>
</feature>
<gene>
    <name evidence="6" type="primary">mreB</name>
    <name evidence="7" type="ORF">FLM9_293</name>
</gene>
<evidence type="ECO:0000256" key="5">
    <source>
        <dbReference type="ARBA" id="ARBA00023458"/>
    </source>
</evidence>
<comment type="caution">
    <text evidence="6">Lacks conserved residue(s) required for the propagation of feature annotation.</text>
</comment>